<sequence>MKAYLILLVILHSLIDAESAVGNCTAIDSARKKRWFCCDNHEEVNGTCSECSVGFESLDGSPCSPCPIEFYGKECANRCNCIKGQKCDHVMGCVTLQQNSTEGVSESTLVQVKYTPTFTEYNVSRLSTFWFQTIQSFKFREKHSTVRSSTGQITTTQKTKAIDIGLNSREIIVYSISAGAFVFVILLCTVFQRRYKQIYGNFKRNQTGNRRMRNISANPLPELPLEDIEDIYEVIDESNMMDHLDNLRENNISLADDNDSYVQPDSNGYLTPYQPDEDVNTINLNDNKSESSASSDPNHQSTMDRESASSSSDMHERRSSYLSLYQPTVHSFTHNLNDSSSSKSETLTTDSGYLNPYQPIVPDNCLHEYKSILVCSDELSSALSDTDIKKMGDKFPNPYQDLKSDSDTHDYKSVNDLSFDNVSINIDMLNDNSLQMSNIQNEEHYMYMK</sequence>
<feature type="transmembrane region" description="Helical" evidence="2">
    <location>
        <begin position="171"/>
        <end position="191"/>
    </location>
</feature>
<keyword evidence="2" id="KW-0472">Membrane</keyword>
<evidence type="ECO:0000256" key="2">
    <source>
        <dbReference type="SAM" id="Phobius"/>
    </source>
</evidence>
<accession>A0A6J7ZZW1</accession>
<dbReference type="EMBL" id="CACVKT020000226">
    <property type="protein sequence ID" value="CAC5357726.1"/>
    <property type="molecule type" value="Genomic_DNA"/>
</dbReference>
<evidence type="ECO:0000313" key="4">
    <source>
        <dbReference type="EMBL" id="CAC5357726.1"/>
    </source>
</evidence>
<feature type="region of interest" description="Disordered" evidence="1">
    <location>
        <begin position="256"/>
        <end position="319"/>
    </location>
</feature>
<keyword evidence="2" id="KW-1133">Transmembrane helix</keyword>
<evidence type="ECO:0000313" key="5">
    <source>
        <dbReference type="Proteomes" id="UP000507470"/>
    </source>
</evidence>
<dbReference type="OrthoDB" id="6117618at2759"/>
<feature type="signal peptide" evidence="3">
    <location>
        <begin position="1"/>
        <end position="19"/>
    </location>
</feature>
<protein>
    <submittedName>
        <fullName evidence="4">MEGF10_11</fullName>
    </submittedName>
</protein>
<dbReference type="Gene3D" id="2.170.300.10">
    <property type="entry name" value="Tie2 ligand-binding domain superfamily"/>
    <property type="match status" value="1"/>
</dbReference>
<keyword evidence="2" id="KW-0812">Transmembrane</keyword>
<organism evidence="4 5">
    <name type="scientific">Mytilus coruscus</name>
    <name type="common">Sea mussel</name>
    <dbReference type="NCBI Taxonomy" id="42192"/>
    <lineage>
        <taxon>Eukaryota</taxon>
        <taxon>Metazoa</taxon>
        <taxon>Spiralia</taxon>
        <taxon>Lophotrochozoa</taxon>
        <taxon>Mollusca</taxon>
        <taxon>Bivalvia</taxon>
        <taxon>Autobranchia</taxon>
        <taxon>Pteriomorphia</taxon>
        <taxon>Mytilida</taxon>
        <taxon>Mytiloidea</taxon>
        <taxon>Mytilidae</taxon>
        <taxon>Mytilinae</taxon>
        <taxon>Mytilus</taxon>
    </lineage>
</organism>
<keyword evidence="3" id="KW-0732">Signal</keyword>
<feature type="compositionally biased region" description="Polar residues" evidence="1">
    <location>
        <begin position="280"/>
        <end position="300"/>
    </location>
</feature>
<evidence type="ECO:0000256" key="1">
    <source>
        <dbReference type="SAM" id="MobiDB-lite"/>
    </source>
</evidence>
<feature type="chain" id="PRO_5026897877" evidence="3">
    <location>
        <begin position="20"/>
        <end position="449"/>
    </location>
</feature>
<dbReference type="Proteomes" id="UP000507470">
    <property type="component" value="Unassembled WGS sequence"/>
</dbReference>
<evidence type="ECO:0000256" key="3">
    <source>
        <dbReference type="SAM" id="SignalP"/>
    </source>
</evidence>
<name>A0A6J7ZZW1_MYTCO</name>
<feature type="compositionally biased region" description="Basic and acidic residues" evidence="1">
    <location>
        <begin position="302"/>
        <end position="319"/>
    </location>
</feature>
<feature type="compositionally biased region" description="Polar residues" evidence="1">
    <location>
        <begin position="260"/>
        <end position="269"/>
    </location>
</feature>
<dbReference type="AlphaFoldDB" id="A0A6J7ZZW1"/>
<keyword evidence="5" id="KW-1185">Reference proteome</keyword>
<reference evidence="4 5" key="1">
    <citation type="submission" date="2020-06" db="EMBL/GenBank/DDBJ databases">
        <authorList>
            <person name="Li R."/>
            <person name="Bekaert M."/>
        </authorList>
    </citation>
    <scope>NUCLEOTIDE SEQUENCE [LARGE SCALE GENOMIC DNA]</scope>
    <source>
        <strain evidence="5">wild</strain>
    </source>
</reference>
<feature type="region of interest" description="Disordered" evidence="1">
    <location>
        <begin position="333"/>
        <end position="352"/>
    </location>
</feature>
<proteinExistence type="predicted"/>
<gene>
    <name evidence="4" type="ORF">MCOR_1269</name>
</gene>